<protein>
    <submittedName>
        <fullName evidence="1">Uncharacterized protein</fullName>
    </submittedName>
</protein>
<organism evidence="1 2">
    <name type="scientific">Bradyrhizobium vignae</name>
    <dbReference type="NCBI Taxonomy" id="1549949"/>
    <lineage>
        <taxon>Bacteria</taxon>
        <taxon>Pseudomonadati</taxon>
        <taxon>Pseudomonadota</taxon>
        <taxon>Alphaproteobacteria</taxon>
        <taxon>Hyphomicrobiales</taxon>
        <taxon>Nitrobacteraceae</taxon>
        <taxon>Bradyrhizobium</taxon>
    </lineage>
</organism>
<sequence>MSKVLSIELLRSGYSNSVDRCYDDGHGPGAFEETGTGIK</sequence>
<dbReference type="KEGG" id="bvz:BRAD3257_4179"/>
<evidence type="ECO:0000313" key="2">
    <source>
        <dbReference type="Proteomes" id="UP000246085"/>
    </source>
</evidence>
<gene>
    <name evidence="1" type="ORF">BRAD3257_4179</name>
</gene>
<name>A0A2U3Q1A3_9BRAD</name>
<accession>A0A2U3Q1A3</accession>
<dbReference type="Proteomes" id="UP000246085">
    <property type="component" value="Chromosome BRAD3257"/>
</dbReference>
<dbReference type="AlphaFoldDB" id="A0A2U3Q1A3"/>
<reference evidence="1 2" key="1">
    <citation type="submission" date="2018-03" db="EMBL/GenBank/DDBJ databases">
        <authorList>
            <person name="Gully D."/>
        </authorList>
    </citation>
    <scope>NUCLEOTIDE SEQUENCE [LARGE SCALE GENOMIC DNA]</scope>
    <source>
        <strain evidence="1">ORS3257</strain>
    </source>
</reference>
<dbReference type="EMBL" id="LS398110">
    <property type="protein sequence ID" value="SPP95184.1"/>
    <property type="molecule type" value="Genomic_DNA"/>
</dbReference>
<evidence type="ECO:0000313" key="1">
    <source>
        <dbReference type="EMBL" id="SPP95184.1"/>
    </source>
</evidence>
<proteinExistence type="predicted"/>